<sequence length="231" mass="24826">MANFSYIARSRDAGPEFGDFCGQGAVMSSLRFGVLSALAIGVMGQAAMADVLSTKSRARLFSSQTSVLDSRASQQYNNSIRLKPPTVITPTKYGALPSGPEGAVPKYRGRYNGPYAVMARAAARKHGIPEDLFLRLVKQESGFNPKAKSHAGAIGLAQLMPGTAKSMGVDPKDPKQNLDGGARYLKIQYVKFKSWRLALAAYNAGPGAVLKHGGIPPYKETKNYVKRIWGS</sequence>
<evidence type="ECO:0000256" key="1">
    <source>
        <dbReference type="ARBA" id="ARBA00007734"/>
    </source>
</evidence>
<dbReference type="Proteomes" id="UP000220836">
    <property type="component" value="Unassembled WGS sequence"/>
</dbReference>
<dbReference type="SUPFAM" id="SSF53955">
    <property type="entry name" value="Lysozyme-like"/>
    <property type="match status" value="1"/>
</dbReference>
<proteinExistence type="inferred from homology"/>
<name>A0A238K7X3_9RHOB</name>
<comment type="similarity">
    <text evidence="1">Belongs to the transglycosylase Slt family.</text>
</comment>
<dbReference type="EMBL" id="FXYH01000004">
    <property type="protein sequence ID" value="SMX38959.1"/>
    <property type="molecule type" value="Genomic_DNA"/>
</dbReference>
<evidence type="ECO:0000313" key="4">
    <source>
        <dbReference type="EMBL" id="SMX38959.1"/>
    </source>
</evidence>
<dbReference type="EC" id="4.2.2.-" evidence="4"/>
<evidence type="ECO:0000259" key="3">
    <source>
        <dbReference type="Pfam" id="PF01464"/>
    </source>
</evidence>
<dbReference type="Gene3D" id="1.10.530.10">
    <property type="match status" value="1"/>
</dbReference>
<reference evidence="4 5" key="1">
    <citation type="submission" date="2017-05" db="EMBL/GenBank/DDBJ databases">
        <authorList>
            <person name="Song R."/>
            <person name="Chenine A.L."/>
            <person name="Ruprecht R.M."/>
        </authorList>
    </citation>
    <scope>NUCLEOTIDE SEQUENCE [LARGE SCALE GENOMIC DNA]</scope>
    <source>
        <strain evidence="4 5">CECT 8663</strain>
    </source>
</reference>
<dbReference type="AlphaFoldDB" id="A0A238K7X3"/>
<evidence type="ECO:0000313" key="5">
    <source>
        <dbReference type="Proteomes" id="UP000220836"/>
    </source>
</evidence>
<feature type="domain" description="Transglycosylase SLT" evidence="3">
    <location>
        <begin position="119"/>
        <end position="224"/>
    </location>
</feature>
<dbReference type="PANTHER" id="PTHR37423">
    <property type="entry name" value="SOLUBLE LYTIC MUREIN TRANSGLYCOSYLASE-RELATED"/>
    <property type="match status" value="1"/>
</dbReference>
<comment type="similarity">
    <text evidence="2">Belongs to the virb1 family.</text>
</comment>
<dbReference type="CDD" id="cd00254">
    <property type="entry name" value="LT-like"/>
    <property type="match status" value="1"/>
</dbReference>
<dbReference type="GO" id="GO:0016829">
    <property type="term" value="F:lyase activity"/>
    <property type="evidence" value="ECO:0007669"/>
    <property type="project" value="UniProtKB-KW"/>
</dbReference>
<protein>
    <submittedName>
        <fullName evidence="4">Soluble lytic murein transglycosylase</fullName>
        <ecNumber evidence="4">4.2.2.-</ecNumber>
    </submittedName>
</protein>
<keyword evidence="4" id="KW-0456">Lyase</keyword>
<gene>
    <name evidence="4" type="primary">slt_2</name>
    <name evidence="4" type="ORF">PEV8663_01629</name>
</gene>
<dbReference type="InterPro" id="IPR008258">
    <property type="entry name" value="Transglycosylase_SLT_dom_1"/>
</dbReference>
<organism evidence="4 5">
    <name type="scientific">Pelagimonas varians</name>
    <dbReference type="NCBI Taxonomy" id="696760"/>
    <lineage>
        <taxon>Bacteria</taxon>
        <taxon>Pseudomonadati</taxon>
        <taxon>Pseudomonadota</taxon>
        <taxon>Alphaproteobacteria</taxon>
        <taxon>Rhodobacterales</taxon>
        <taxon>Roseobacteraceae</taxon>
        <taxon>Pelagimonas</taxon>
    </lineage>
</organism>
<evidence type="ECO:0000256" key="2">
    <source>
        <dbReference type="ARBA" id="ARBA00009387"/>
    </source>
</evidence>
<dbReference type="PANTHER" id="PTHR37423:SF2">
    <property type="entry name" value="MEMBRANE-BOUND LYTIC MUREIN TRANSGLYCOSYLASE C"/>
    <property type="match status" value="1"/>
</dbReference>
<dbReference type="Pfam" id="PF01464">
    <property type="entry name" value="SLT"/>
    <property type="match status" value="1"/>
</dbReference>
<dbReference type="InterPro" id="IPR023346">
    <property type="entry name" value="Lysozyme-like_dom_sf"/>
</dbReference>
<accession>A0A238K7X3</accession>
<keyword evidence="5" id="KW-1185">Reference proteome</keyword>